<dbReference type="RefSeq" id="WP_002459824.1">
    <property type="nucleotide sequence ID" value="NZ_CP020761.1"/>
</dbReference>
<dbReference type="Pfam" id="PF00534">
    <property type="entry name" value="Glycos_transf_1"/>
    <property type="match status" value="1"/>
</dbReference>
<dbReference type="PANTHER" id="PTHR12526">
    <property type="entry name" value="GLYCOSYLTRANSFERASE"/>
    <property type="match status" value="1"/>
</dbReference>
<dbReference type="Proteomes" id="UP000325462">
    <property type="component" value="Chromosome"/>
</dbReference>
<evidence type="ECO:0000313" key="4">
    <source>
        <dbReference type="Proteomes" id="UP000325462"/>
    </source>
</evidence>
<organism evidence="3 4">
    <name type="scientific">Staphylococcus lugdunensis</name>
    <dbReference type="NCBI Taxonomy" id="28035"/>
    <lineage>
        <taxon>Bacteria</taxon>
        <taxon>Bacillati</taxon>
        <taxon>Bacillota</taxon>
        <taxon>Bacilli</taxon>
        <taxon>Bacillales</taxon>
        <taxon>Staphylococcaceae</taxon>
        <taxon>Staphylococcus</taxon>
    </lineage>
</organism>
<dbReference type="EMBL" id="CP041722">
    <property type="protein sequence ID" value="QEX39603.1"/>
    <property type="molecule type" value="Genomic_DNA"/>
</dbReference>
<reference evidence="3 4" key="1">
    <citation type="submission" date="2019-07" db="EMBL/GenBank/DDBJ databases">
        <title>Comparative genome analysis of staphylococcus lugdunensis shows clonal complex-dependent diversity of the putative virulence factor, ess/type vii locus.</title>
        <authorList>
            <person name="Lebeurre J."/>
            <person name="Dahyot S."/>
            <person name="Diene S."/>
            <person name="Paulay A."/>
            <person name="Aubourg M."/>
            <person name="Argemi X."/>
            <person name="Giard J.-C."/>
            <person name="Tournier I."/>
            <person name="Francois P."/>
            <person name="Pestel-Caron M."/>
        </authorList>
    </citation>
    <scope>NUCLEOTIDE SEQUENCE [LARGE SCALE GENOMIC DNA]</scope>
    <source>
        <strain evidence="3 4">SL13</strain>
    </source>
</reference>
<sequence length="495" mass="57547">MLYTVTSTLPPVHGGRTKSLLKRIKFLEEKLNKSSTILTTNYNPNYKKVYDKFKQQGIITENLKIDNIYDWLADYKLLEKPKTKSLLHRGPKETAVKIPGLTSKVKGNTVNYYQHEQHVMTRKYYKHSNVMKTEELLATETKVKIQRKDYTVNGKLHRIVTYNPKNTFKLKEQYYEKKGTLYLEKHFSNDQENKLFQIIYYPKHKSRRVFNTEKEMFTYYFNHVLSDGSVVFNDARLLDRSLIQCENNIKRILVLHSNHLEHGKIRKSYGLALENSASIYKYLVLTHYQKADIQQQFNISDDKIEVIPHFQHQLLTEPSEKVDDYFCFIGRIAKEKQLDHLIHAFQQYLAKGYNSQLHIYGEDVDNQVSSLKDLTTELGICDNVVFNTHTNQPERVFQHATASLLTSQYEGFGMTIMESIHNGCPVVSYDVRYGPSELIIDGENGLLIDAGDVTAFANGIEKVRNIKREDVKLSEKFSEAAAVKNYQKLIQEISN</sequence>
<proteinExistence type="predicted"/>
<gene>
    <name evidence="3" type="ORF">FO454_12070</name>
</gene>
<dbReference type="Pfam" id="PF09318">
    <property type="entry name" value="Glyco_trans_A_1"/>
    <property type="match status" value="1"/>
</dbReference>
<feature type="domain" description="Glycosyl transferase 1" evidence="2">
    <location>
        <begin position="3"/>
        <end position="199"/>
    </location>
</feature>
<protein>
    <submittedName>
        <fullName evidence="3">Glycosyltransferase</fullName>
    </submittedName>
</protein>
<dbReference type="InterPro" id="IPR015397">
    <property type="entry name" value="Glyco_trans_A_1"/>
</dbReference>
<dbReference type="PANTHER" id="PTHR12526:SF630">
    <property type="entry name" value="GLYCOSYLTRANSFERASE"/>
    <property type="match status" value="1"/>
</dbReference>
<dbReference type="InterPro" id="IPR001296">
    <property type="entry name" value="Glyco_trans_1"/>
</dbReference>
<evidence type="ECO:0000259" key="1">
    <source>
        <dbReference type="Pfam" id="PF00534"/>
    </source>
</evidence>
<evidence type="ECO:0000259" key="2">
    <source>
        <dbReference type="Pfam" id="PF09318"/>
    </source>
</evidence>
<accession>A0ABX6BZD1</accession>
<dbReference type="Gene3D" id="3.40.50.2000">
    <property type="entry name" value="Glycogen Phosphorylase B"/>
    <property type="match status" value="3"/>
</dbReference>
<dbReference type="SUPFAM" id="SSF53756">
    <property type="entry name" value="UDP-Glycosyltransferase/glycogen phosphorylase"/>
    <property type="match status" value="1"/>
</dbReference>
<feature type="domain" description="Glycosyl transferase family 1" evidence="1">
    <location>
        <begin position="322"/>
        <end position="481"/>
    </location>
</feature>
<name>A0ABX6BZD1_STALU</name>
<evidence type="ECO:0000313" key="3">
    <source>
        <dbReference type="EMBL" id="QEX39603.1"/>
    </source>
</evidence>
<keyword evidence="4" id="KW-1185">Reference proteome</keyword>